<evidence type="ECO:0000259" key="13">
    <source>
        <dbReference type="Pfam" id="PF13632"/>
    </source>
</evidence>
<accession>A0A963YQQ5</accession>
<organism evidence="14 15">
    <name type="scientific">Acidisoma silvae</name>
    <dbReference type="NCBI Taxonomy" id="2802396"/>
    <lineage>
        <taxon>Bacteria</taxon>
        <taxon>Pseudomonadati</taxon>
        <taxon>Pseudomonadota</taxon>
        <taxon>Alphaproteobacteria</taxon>
        <taxon>Acetobacterales</taxon>
        <taxon>Acidocellaceae</taxon>
        <taxon>Acidisoma</taxon>
    </lineage>
</organism>
<evidence type="ECO:0000256" key="4">
    <source>
        <dbReference type="ARBA" id="ARBA00020585"/>
    </source>
</evidence>
<keyword evidence="10 12" id="KW-1133">Transmembrane helix</keyword>
<dbReference type="GO" id="GO:0005886">
    <property type="term" value="C:plasma membrane"/>
    <property type="evidence" value="ECO:0007669"/>
    <property type="project" value="UniProtKB-SubCell"/>
</dbReference>
<feature type="transmembrane region" description="Helical" evidence="12">
    <location>
        <begin position="71"/>
        <end position="90"/>
    </location>
</feature>
<dbReference type="Pfam" id="PF13632">
    <property type="entry name" value="Glyco_trans_2_3"/>
    <property type="match status" value="1"/>
</dbReference>
<dbReference type="InterPro" id="IPR050321">
    <property type="entry name" value="Glycosyltr_2/OpgH_subfam"/>
</dbReference>
<keyword evidence="8" id="KW-0808">Transferase</keyword>
<dbReference type="SUPFAM" id="SSF53448">
    <property type="entry name" value="Nucleotide-diphospho-sugar transferases"/>
    <property type="match status" value="1"/>
</dbReference>
<evidence type="ECO:0000256" key="3">
    <source>
        <dbReference type="ARBA" id="ARBA00009337"/>
    </source>
</evidence>
<gene>
    <name evidence="14" type="primary">mdoH</name>
    <name evidence="14" type="ORF">ASILVAE211_09190</name>
</gene>
<feature type="transmembrane region" description="Helical" evidence="12">
    <location>
        <begin position="543"/>
        <end position="560"/>
    </location>
</feature>
<dbReference type="NCBIfam" id="NF003958">
    <property type="entry name" value="PRK05454.2-1"/>
    <property type="match status" value="1"/>
</dbReference>
<keyword evidence="5" id="KW-1003">Cell membrane</keyword>
<feature type="transmembrane region" description="Helical" evidence="12">
    <location>
        <begin position="485"/>
        <end position="508"/>
    </location>
</feature>
<evidence type="ECO:0000313" key="15">
    <source>
        <dbReference type="Proteomes" id="UP000708298"/>
    </source>
</evidence>
<feature type="domain" description="Glycosyltransferase 2-like" evidence="13">
    <location>
        <begin position="225"/>
        <end position="448"/>
    </location>
</feature>
<feature type="transmembrane region" description="Helical" evidence="12">
    <location>
        <begin position="396"/>
        <end position="421"/>
    </location>
</feature>
<evidence type="ECO:0000256" key="12">
    <source>
        <dbReference type="SAM" id="Phobius"/>
    </source>
</evidence>
<evidence type="ECO:0000256" key="6">
    <source>
        <dbReference type="ARBA" id="ARBA00022519"/>
    </source>
</evidence>
<reference evidence="14" key="1">
    <citation type="journal article" date="2021" name="Microorganisms">
        <title>Acidisoma silvae sp. nov. and Acidisomacellulosilytica sp. nov., Two Acidophilic Bacteria Isolated from Decaying Wood, Hydrolyzing Cellulose and Producing Poly-3-hydroxybutyrate.</title>
        <authorList>
            <person name="Mieszkin S."/>
            <person name="Pouder E."/>
            <person name="Uroz S."/>
            <person name="Simon-Colin C."/>
            <person name="Alain K."/>
        </authorList>
    </citation>
    <scope>NUCLEOTIDE SEQUENCE</scope>
    <source>
        <strain evidence="14">HW T2.11</strain>
    </source>
</reference>
<dbReference type="PANTHER" id="PTHR43867:SF5">
    <property type="entry name" value="GLUCANS BIOSYNTHESIS GLUCOSYLTRANSFERASE H"/>
    <property type="match status" value="1"/>
</dbReference>
<dbReference type="AlphaFoldDB" id="A0A963YQQ5"/>
<dbReference type="CDD" id="cd04191">
    <property type="entry name" value="Glucan_BSP_MdoH"/>
    <property type="match status" value="1"/>
</dbReference>
<proteinExistence type="inferred from homology"/>
<evidence type="ECO:0000256" key="2">
    <source>
        <dbReference type="ARBA" id="ARBA00005001"/>
    </source>
</evidence>
<dbReference type="GO" id="GO:0016758">
    <property type="term" value="F:hexosyltransferase activity"/>
    <property type="evidence" value="ECO:0007669"/>
    <property type="project" value="TreeGrafter"/>
</dbReference>
<comment type="caution">
    <text evidence="14">The sequence shown here is derived from an EMBL/GenBank/DDBJ whole genome shotgun (WGS) entry which is preliminary data.</text>
</comment>
<feature type="transmembrane region" description="Helical" evidence="12">
    <location>
        <begin position="40"/>
        <end position="59"/>
    </location>
</feature>
<evidence type="ECO:0000256" key="5">
    <source>
        <dbReference type="ARBA" id="ARBA00022475"/>
    </source>
</evidence>
<dbReference type="InterPro" id="IPR001173">
    <property type="entry name" value="Glyco_trans_2-like"/>
</dbReference>
<keyword evidence="7" id="KW-0328">Glycosyltransferase</keyword>
<keyword evidence="9 12" id="KW-0812">Transmembrane</keyword>
<comment type="subcellular location">
    <subcellularLocation>
        <location evidence="1">Cell inner membrane</location>
        <topology evidence="1">Multi-pass membrane protein</topology>
    </subcellularLocation>
</comment>
<evidence type="ECO:0000256" key="11">
    <source>
        <dbReference type="ARBA" id="ARBA00023136"/>
    </source>
</evidence>
<evidence type="ECO:0000256" key="7">
    <source>
        <dbReference type="ARBA" id="ARBA00022676"/>
    </source>
</evidence>
<feature type="transmembrane region" description="Helical" evidence="12">
    <location>
        <begin position="565"/>
        <end position="586"/>
    </location>
</feature>
<keyword evidence="15" id="KW-1185">Reference proteome</keyword>
<dbReference type="InterPro" id="IPR029044">
    <property type="entry name" value="Nucleotide-diphossugar_trans"/>
</dbReference>
<evidence type="ECO:0000256" key="10">
    <source>
        <dbReference type="ARBA" id="ARBA00022989"/>
    </source>
</evidence>
<protein>
    <recommendedName>
        <fullName evidence="4">Glucans biosynthesis glucosyltransferase H</fullName>
    </recommendedName>
</protein>
<feature type="transmembrane region" description="Helical" evidence="12">
    <location>
        <begin position="96"/>
        <end position="113"/>
    </location>
</feature>
<dbReference type="Proteomes" id="UP000708298">
    <property type="component" value="Unassembled WGS sequence"/>
</dbReference>
<keyword evidence="6" id="KW-0997">Cell inner membrane</keyword>
<dbReference type="PANTHER" id="PTHR43867">
    <property type="entry name" value="CELLULOSE SYNTHASE CATALYTIC SUBUNIT A [UDP-FORMING]"/>
    <property type="match status" value="1"/>
</dbReference>
<comment type="pathway">
    <text evidence="2">Glycan metabolism; osmoregulated periplasmic glucan (OPG) biosynthesis.</text>
</comment>
<name>A0A963YQQ5_9PROT</name>
<evidence type="ECO:0000256" key="9">
    <source>
        <dbReference type="ARBA" id="ARBA00022692"/>
    </source>
</evidence>
<sequence>MTMTLPGYLPAEAPLAMPVQSLGVAPKRGPRPVTAPRGLFFRRLFVIGGAVIMTAGGGAEMYKVFNGNGPSVLGILILILFLVLFAWIALSFMSAVGGFFASLAGGGLGLGITRNGPLPQLRHRTALLMPTYNEEPARVMAGLKAIHHSLAATGQGENFDIFILSDTTDPDVWIAEEAAFLAFRAEIGAGAPRLFYRRRAKNIDRKAGNIAEWVRRFGAAYPQMLTLDADSLMEGETVLRMAAAMEAHPGVGLLQTLPVIAGGTSLFARMQQFAGRIYGPVIAQGIAWWHGSEGNYWGHNAVIRTQAFAEQAGLPHLKGRKPFGGAVLSHDFVEAALMRRGGWAIHMVPALGGSYEESPPSLTDVAIRDRRWAQGNLQHVGVLPARGLHWVSRLHLLMGIGSYVTAPLWLLFLLVGVLVSLQSRFVQPQYFGATKSLFPRWPQVDPVLAKWVFIGTMAVLLAPKLFAYILLLVNGPLRRGAGGAFRALLSLLLETLIGGLIAPVAMLIQTEGVMQILAGRDSGWNAQKRDGDAVPLRLVWRQYWRFMATGVILAVIAYAVSPALFLWMTPVLLGLVLAVPLVMLTASSRVGVALQRMGLLSIPEERQPNAILQSAAALRSGSTPPIPHAIRHLLGDAALLAAHRAMLPPARRPGQDPIDVPLLVGLTKLAETDSLQKAIDQLSKQETAAVLGSAEGLDRLQAMARDFAVLSLGDG</sequence>
<reference evidence="14" key="2">
    <citation type="submission" date="2021-01" db="EMBL/GenBank/DDBJ databases">
        <authorList>
            <person name="Mieszkin S."/>
            <person name="Pouder E."/>
            <person name="Alain K."/>
        </authorList>
    </citation>
    <scope>NUCLEOTIDE SEQUENCE</scope>
    <source>
        <strain evidence="14">HW T2.11</strain>
    </source>
</reference>
<evidence type="ECO:0000256" key="8">
    <source>
        <dbReference type="ARBA" id="ARBA00022679"/>
    </source>
</evidence>
<evidence type="ECO:0000313" key="14">
    <source>
        <dbReference type="EMBL" id="MCB8875353.1"/>
    </source>
</evidence>
<evidence type="ECO:0000256" key="1">
    <source>
        <dbReference type="ARBA" id="ARBA00004429"/>
    </source>
</evidence>
<keyword evidence="11 12" id="KW-0472">Membrane</keyword>
<dbReference type="NCBIfam" id="NF003962">
    <property type="entry name" value="PRK05454.2-5"/>
    <property type="match status" value="1"/>
</dbReference>
<dbReference type="NCBIfam" id="NF003956">
    <property type="entry name" value="PRK05454.1-3"/>
    <property type="match status" value="1"/>
</dbReference>
<feature type="transmembrane region" description="Helical" evidence="12">
    <location>
        <begin position="451"/>
        <end position="473"/>
    </location>
</feature>
<comment type="similarity">
    <text evidence="3">Belongs to the glycosyltransferase 2 family. OpgH subfamily.</text>
</comment>
<dbReference type="Gene3D" id="3.90.550.10">
    <property type="entry name" value="Spore Coat Polysaccharide Biosynthesis Protein SpsA, Chain A"/>
    <property type="match status" value="1"/>
</dbReference>
<dbReference type="EMBL" id="JAESVB010000003">
    <property type="protein sequence ID" value="MCB8875353.1"/>
    <property type="molecule type" value="Genomic_DNA"/>
</dbReference>